<organism evidence="1 2">
    <name type="scientific">Anaerosalibacter massiliensis</name>
    <dbReference type="NCBI Taxonomy" id="1347392"/>
    <lineage>
        <taxon>Bacteria</taxon>
        <taxon>Bacillati</taxon>
        <taxon>Bacillota</taxon>
        <taxon>Tissierellia</taxon>
        <taxon>Tissierellales</taxon>
        <taxon>Sporanaerobacteraceae</taxon>
        <taxon>Anaerosalibacter</taxon>
    </lineage>
</organism>
<keyword evidence="2" id="KW-1185">Reference proteome</keyword>
<name>A0A9X2MLU0_9FIRM</name>
<accession>A0A9X2MLU0</accession>
<protein>
    <submittedName>
        <fullName evidence="1">Uncharacterized protein</fullName>
    </submittedName>
</protein>
<dbReference type="EMBL" id="JANJZL010000019">
    <property type="protein sequence ID" value="MCR2045507.1"/>
    <property type="molecule type" value="Genomic_DNA"/>
</dbReference>
<dbReference type="RefSeq" id="WP_042678498.1">
    <property type="nucleotide sequence ID" value="NZ_CABKTM010000005.1"/>
</dbReference>
<gene>
    <name evidence="1" type="ORF">NSA23_15505</name>
</gene>
<dbReference type="AlphaFoldDB" id="A0A9X2MLU0"/>
<dbReference type="Proteomes" id="UP001142078">
    <property type="component" value="Unassembled WGS sequence"/>
</dbReference>
<dbReference type="OrthoDB" id="1710775at2"/>
<evidence type="ECO:0000313" key="1">
    <source>
        <dbReference type="EMBL" id="MCR2045507.1"/>
    </source>
</evidence>
<reference evidence="1" key="1">
    <citation type="submission" date="2022-07" db="EMBL/GenBank/DDBJ databases">
        <title>Enhanced cultured diversity of the mouse gut microbiota enables custom-made synthetic communities.</title>
        <authorList>
            <person name="Afrizal A."/>
        </authorList>
    </citation>
    <scope>NUCLEOTIDE SEQUENCE</scope>
    <source>
        <strain evidence="1">DSM 29482</strain>
    </source>
</reference>
<evidence type="ECO:0000313" key="2">
    <source>
        <dbReference type="Proteomes" id="UP001142078"/>
    </source>
</evidence>
<sequence length="76" mass="9175">MIQRKIKELDEKLKIGRNYKINYIASKPNKNGTNKFEGILVKKINEYYLFENKEYKECFLKVDFVTGQYRIKEVGY</sequence>
<proteinExistence type="predicted"/>
<comment type="caution">
    <text evidence="1">The sequence shown here is derived from an EMBL/GenBank/DDBJ whole genome shotgun (WGS) entry which is preliminary data.</text>
</comment>